<gene>
    <name evidence="2" type="primary">LOC107827227</name>
</gene>
<dbReference type="KEGG" id="nta:107827227"/>
<dbReference type="GeneID" id="107827227"/>
<protein>
    <recommendedName>
        <fullName evidence="3">Retrotransposon gag domain-containing protein</fullName>
    </recommendedName>
</protein>
<reference evidence="1" key="1">
    <citation type="journal article" date="2014" name="Nat. Commun.">
        <title>The tobacco genome sequence and its comparison with those of tomato and potato.</title>
        <authorList>
            <person name="Sierro N."/>
            <person name="Battey J.N."/>
            <person name="Ouadi S."/>
            <person name="Bakaher N."/>
            <person name="Bovet L."/>
            <person name="Willig A."/>
            <person name="Goepfert S."/>
            <person name="Peitsch M.C."/>
            <person name="Ivanov N.V."/>
        </authorList>
    </citation>
    <scope>NUCLEOTIDE SEQUENCE [LARGE SCALE GENOMIC DNA]</scope>
</reference>
<evidence type="ECO:0000313" key="2">
    <source>
        <dbReference type="RefSeq" id="XP_016509814.1"/>
    </source>
</evidence>
<proteinExistence type="predicted"/>
<keyword evidence="1" id="KW-1185">Reference proteome</keyword>
<dbReference type="PANTHER" id="PTHR33240">
    <property type="entry name" value="OS08G0508500 PROTEIN"/>
    <property type="match status" value="1"/>
</dbReference>
<dbReference type="OrthoDB" id="998635at2759"/>
<dbReference type="PaxDb" id="4097-A0A1S4D9B9"/>
<evidence type="ECO:0000313" key="1">
    <source>
        <dbReference type="Proteomes" id="UP000790787"/>
    </source>
</evidence>
<evidence type="ECO:0008006" key="3">
    <source>
        <dbReference type="Google" id="ProtNLM"/>
    </source>
</evidence>
<accession>A0A1S4D9B9</accession>
<organism evidence="1 2">
    <name type="scientific">Nicotiana tabacum</name>
    <name type="common">Common tobacco</name>
    <dbReference type="NCBI Taxonomy" id="4097"/>
    <lineage>
        <taxon>Eukaryota</taxon>
        <taxon>Viridiplantae</taxon>
        <taxon>Streptophyta</taxon>
        <taxon>Embryophyta</taxon>
        <taxon>Tracheophyta</taxon>
        <taxon>Spermatophyta</taxon>
        <taxon>Magnoliopsida</taxon>
        <taxon>eudicotyledons</taxon>
        <taxon>Gunneridae</taxon>
        <taxon>Pentapetalae</taxon>
        <taxon>asterids</taxon>
        <taxon>lamiids</taxon>
        <taxon>Solanales</taxon>
        <taxon>Solanaceae</taxon>
        <taxon>Nicotianoideae</taxon>
        <taxon>Nicotianeae</taxon>
        <taxon>Nicotiana</taxon>
    </lineage>
</organism>
<dbReference type="OMA" id="HENQGSA"/>
<reference evidence="2" key="2">
    <citation type="submission" date="2025-08" db="UniProtKB">
        <authorList>
            <consortium name="RefSeq"/>
        </authorList>
    </citation>
    <scope>IDENTIFICATION</scope>
</reference>
<dbReference type="CDD" id="cd00303">
    <property type="entry name" value="retropepsin_like"/>
    <property type="match status" value="1"/>
</dbReference>
<dbReference type="InterPro" id="IPR021109">
    <property type="entry name" value="Peptidase_aspartic_dom_sf"/>
</dbReference>
<dbReference type="RefSeq" id="XP_016509814.1">
    <property type="nucleotide sequence ID" value="XM_016654328.1"/>
</dbReference>
<dbReference type="PANTHER" id="PTHR33240:SF8">
    <property type="entry name" value="OS03G0439900 PROTEIN"/>
    <property type="match status" value="1"/>
</dbReference>
<dbReference type="Proteomes" id="UP000790787">
    <property type="component" value="Chromosome 17"/>
</dbReference>
<dbReference type="AlphaFoldDB" id="A0A1S4D9B9"/>
<dbReference type="Gene3D" id="2.40.70.10">
    <property type="entry name" value="Acid Proteases"/>
    <property type="match status" value="1"/>
</dbReference>
<sequence length="436" mass="49269">MADKFVTTHAGAKKAKTMVNDIFAIKQSMGEGLRDFLTQLNRVRMNLPKVSEGIAVVAFQNGLSRDSSRATRKLLSRLIKYPPTTWDRIHNAYCAEVQEDEDGPNDQPIVSSQYKPGTEKNEETISVRITRSHHPTGNETNNMSGATPPFPTLRRRPIHVEDMDSLERERMPPLLFAHNFCVSPIEIVCALEKLETKVKWPPKMRSDPSTRKSDVLCEFHQERGHKIEDYITLRQEVVNMLWKGHLKELLSDKGRKNFARGHENQGSAMPPSPARTINTIIGGSDDASINGIKFTTTHKRSITRERYDRLEESIIFDESDADGLTYPHNDALVITLRTLDTDVKHIMVDDGSGACIIHPRFLTQIRLKDKIVPRYITLIDFNNAVERTSGEITLPVLAGGMTLETTLHIMDQATTYNAIVGRPWIHPIRAIPSSLY</sequence>
<name>A0A1S4D9B9_TOBAC</name>